<evidence type="ECO:0000259" key="2">
    <source>
        <dbReference type="Pfam" id="PF03703"/>
    </source>
</evidence>
<dbReference type="Pfam" id="PF03703">
    <property type="entry name" value="bPH_2"/>
    <property type="match status" value="3"/>
</dbReference>
<feature type="transmembrane region" description="Helical" evidence="1">
    <location>
        <begin position="391"/>
        <end position="413"/>
    </location>
</feature>
<name>A0A942Z554_9BACI</name>
<feature type="transmembrane region" description="Helical" evidence="1">
    <location>
        <begin position="366"/>
        <end position="385"/>
    </location>
</feature>
<feature type="transmembrane region" description="Helical" evidence="1">
    <location>
        <begin position="12"/>
        <end position="35"/>
    </location>
</feature>
<feature type="domain" description="YdbS-like PH" evidence="2">
    <location>
        <begin position="76"/>
        <end position="154"/>
    </location>
</feature>
<sequence length="501" mass="56326">MSEQKRLHPITMVFAIIKSIKDIIIPVVIWFFLFVLKEGTDNIIEVEGGWKWLKISPFIFIGIALIIMITSSVIKWLRFTYRVEDMELRIEHGLFIKKKRYIPFERIQSLDFSESLLHRPFGLVKVKVETAGGDLNKSEAEMSAIKKEQAEALSRMITEAKASGTVAGVDTVGEIDASESILYKISGRQLLFFASTSGRTGAVVLAILGFGGQFDQFIPFERFQEMQGIVKAGYLLLGMIAVIGLLLAWMVSVVMAYLKYNDFTLKKVEDDLMITRGLLEKRTTTIPIRRVQAVRITESLLRQPFGYASVAVEYAGGSILDENTEGLLMPVVKKKDIPALLRKTLAEYSFEVDFTPAPKIAKRRFYFIKMLLAVVVTVILSAWLWPYGLLATLFMGGALILGILQFKSAGWNITDNQLTLRYRGIDQQTVYMSKKRMQSFDISVNWFQKRAGLASIETAVMSGGGAVAGVKHILGEDAKKIYEWYSPERGRAEHNAGPEEN</sequence>
<keyword evidence="4" id="KW-1185">Reference proteome</keyword>
<feature type="domain" description="YdbS-like PH" evidence="2">
    <location>
        <begin position="269"/>
        <end position="318"/>
    </location>
</feature>
<dbReference type="InterPro" id="IPR014529">
    <property type="entry name" value="UCP026631"/>
</dbReference>
<keyword evidence="1" id="KW-1133">Transmembrane helix</keyword>
<feature type="transmembrane region" description="Helical" evidence="1">
    <location>
        <begin position="232"/>
        <end position="258"/>
    </location>
</feature>
<feature type="transmembrane region" description="Helical" evidence="1">
    <location>
        <begin position="190"/>
        <end position="212"/>
    </location>
</feature>
<proteinExistence type="predicted"/>
<organism evidence="3 4">
    <name type="scientific">Lederbergia citrea</name>
    <dbReference type="NCBI Taxonomy" id="2833581"/>
    <lineage>
        <taxon>Bacteria</taxon>
        <taxon>Bacillati</taxon>
        <taxon>Bacillota</taxon>
        <taxon>Bacilli</taxon>
        <taxon>Bacillales</taxon>
        <taxon>Bacillaceae</taxon>
        <taxon>Lederbergia</taxon>
    </lineage>
</organism>
<feature type="domain" description="YdbS-like PH" evidence="2">
    <location>
        <begin position="407"/>
        <end position="485"/>
    </location>
</feature>
<dbReference type="Proteomes" id="UP000676456">
    <property type="component" value="Unassembled WGS sequence"/>
</dbReference>
<accession>A0A942Z554</accession>
<dbReference type="PANTHER" id="PTHR34473">
    <property type="entry name" value="UPF0699 TRANSMEMBRANE PROTEIN YDBS"/>
    <property type="match status" value="1"/>
</dbReference>
<dbReference type="InterPro" id="IPR005182">
    <property type="entry name" value="YdbS-like_PH"/>
</dbReference>
<dbReference type="PIRSF" id="PIRSF026631">
    <property type="entry name" value="UCP026631"/>
    <property type="match status" value="1"/>
</dbReference>
<keyword evidence="1" id="KW-0812">Transmembrane</keyword>
<evidence type="ECO:0000313" key="3">
    <source>
        <dbReference type="EMBL" id="MBS4224384.1"/>
    </source>
</evidence>
<dbReference type="AlphaFoldDB" id="A0A942Z554"/>
<dbReference type="RefSeq" id="WP_213099400.1">
    <property type="nucleotide sequence ID" value="NZ_JAGYPN010000003.1"/>
</dbReference>
<feature type="transmembrane region" description="Helical" evidence="1">
    <location>
        <begin position="55"/>
        <end position="77"/>
    </location>
</feature>
<protein>
    <submittedName>
        <fullName evidence="3">PH domain-containing protein</fullName>
    </submittedName>
</protein>
<dbReference type="PANTHER" id="PTHR34473:SF2">
    <property type="entry name" value="UPF0699 TRANSMEMBRANE PROTEIN YDBT"/>
    <property type="match status" value="1"/>
</dbReference>
<keyword evidence="1" id="KW-0472">Membrane</keyword>
<dbReference type="EMBL" id="JAGYPN010000003">
    <property type="protein sequence ID" value="MBS4224384.1"/>
    <property type="molecule type" value="Genomic_DNA"/>
</dbReference>
<reference evidence="3 4" key="1">
    <citation type="submission" date="2021-05" db="EMBL/GenBank/DDBJ databases">
        <title>Novel Bacillus species.</title>
        <authorList>
            <person name="Liu G."/>
        </authorList>
    </citation>
    <scope>NUCLEOTIDE SEQUENCE [LARGE SCALE GENOMIC DNA]</scope>
    <source>
        <strain evidence="3 4">FJAT-49682</strain>
    </source>
</reference>
<evidence type="ECO:0000313" key="4">
    <source>
        <dbReference type="Proteomes" id="UP000676456"/>
    </source>
</evidence>
<comment type="caution">
    <text evidence="3">The sequence shown here is derived from an EMBL/GenBank/DDBJ whole genome shotgun (WGS) entry which is preliminary data.</text>
</comment>
<gene>
    <name evidence="3" type="ORF">KHA91_16810</name>
</gene>
<evidence type="ECO:0000256" key="1">
    <source>
        <dbReference type="SAM" id="Phobius"/>
    </source>
</evidence>